<evidence type="ECO:0000313" key="1">
    <source>
        <dbReference type="EMBL" id="KII70521.1"/>
    </source>
</evidence>
<dbReference type="OrthoDB" id="126031at2759"/>
<keyword evidence="2" id="KW-1185">Reference proteome</keyword>
<accession>A0A0C2MT92</accession>
<organism evidence="1 2">
    <name type="scientific">Thelohanellus kitauei</name>
    <name type="common">Myxosporean</name>
    <dbReference type="NCBI Taxonomy" id="669202"/>
    <lineage>
        <taxon>Eukaryota</taxon>
        <taxon>Metazoa</taxon>
        <taxon>Cnidaria</taxon>
        <taxon>Myxozoa</taxon>
        <taxon>Myxosporea</taxon>
        <taxon>Bivalvulida</taxon>
        <taxon>Platysporina</taxon>
        <taxon>Myxobolidae</taxon>
        <taxon>Thelohanellus</taxon>
    </lineage>
</organism>
<gene>
    <name evidence="1" type="ORF">RF11_14835</name>
</gene>
<protein>
    <recommendedName>
        <fullName evidence="3">Tc1-like transposase DDE domain-containing protein</fullName>
    </recommendedName>
</protein>
<name>A0A0C2MT92_THEKT</name>
<evidence type="ECO:0008006" key="3">
    <source>
        <dbReference type="Google" id="ProtNLM"/>
    </source>
</evidence>
<proteinExistence type="predicted"/>
<comment type="caution">
    <text evidence="1">The sequence shown here is derived from an EMBL/GenBank/DDBJ whole genome shotgun (WGS) entry which is preliminary data.</text>
</comment>
<dbReference type="EMBL" id="JWZT01002036">
    <property type="protein sequence ID" value="KII70521.1"/>
    <property type="molecule type" value="Genomic_DNA"/>
</dbReference>
<dbReference type="AlphaFoldDB" id="A0A0C2MT92"/>
<evidence type="ECO:0000313" key="2">
    <source>
        <dbReference type="Proteomes" id="UP000031668"/>
    </source>
</evidence>
<reference evidence="1 2" key="1">
    <citation type="journal article" date="2014" name="Genome Biol. Evol.">
        <title>The genome of the myxosporean Thelohanellus kitauei shows adaptations to nutrient acquisition within its fish host.</title>
        <authorList>
            <person name="Yang Y."/>
            <person name="Xiong J."/>
            <person name="Zhou Z."/>
            <person name="Huo F."/>
            <person name="Miao W."/>
            <person name="Ran C."/>
            <person name="Liu Y."/>
            <person name="Zhang J."/>
            <person name="Feng J."/>
            <person name="Wang M."/>
            <person name="Wang M."/>
            <person name="Wang L."/>
            <person name="Yao B."/>
        </authorList>
    </citation>
    <scope>NUCLEOTIDE SEQUENCE [LARGE SCALE GENOMIC DNA]</scope>
    <source>
        <strain evidence="1">Wuqing</strain>
    </source>
</reference>
<dbReference type="Proteomes" id="UP000031668">
    <property type="component" value="Unassembled WGS sequence"/>
</dbReference>
<sequence>MDEDGSRKIQSKCDLFFERTHASISRSTVARCLKKNQVNFEDSQGLPELRTISFIILLFKECTINFLWIALHHKKLFFLDETGFQVNMVSRCGRLPLRVPAHRTIPALRIKTYSVGCIIEGRLSGAYMVIDNVPFHKTEMIQSSIVAFGHSPIFLASVQFIPEPDRKFI</sequence>